<organism evidence="1 2">
    <name type="scientific">Grimontia marina</name>
    <dbReference type="NCBI Taxonomy" id="646534"/>
    <lineage>
        <taxon>Bacteria</taxon>
        <taxon>Pseudomonadati</taxon>
        <taxon>Pseudomonadota</taxon>
        <taxon>Gammaproteobacteria</taxon>
        <taxon>Vibrionales</taxon>
        <taxon>Vibrionaceae</taxon>
        <taxon>Grimontia</taxon>
    </lineage>
</organism>
<evidence type="ECO:0000313" key="2">
    <source>
        <dbReference type="Proteomes" id="UP000073601"/>
    </source>
</evidence>
<evidence type="ECO:0008006" key="3">
    <source>
        <dbReference type="Google" id="ProtNLM"/>
    </source>
</evidence>
<name>A0A128FAP0_9GAMM</name>
<evidence type="ECO:0000313" key="1">
    <source>
        <dbReference type="EMBL" id="CZF83361.1"/>
    </source>
</evidence>
<protein>
    <recommendedName>
        <fullName evidence="3">Tir chaperone protein (CesT)</fullName>
    </recommendedName>
</protein>
<dbReference type="EMBL" id="FIZY01000023">
    <property type="protein sequence ID" value="CZF83361.1"/>
    <property type="molecule type" value="Genomic_DNA"/>
</dbReference>
<reference evidence="2" key="1">
    <citation type="submission" date="2016-02" db="EMBL/GenBank/DDBJ databases">
        <authorList>
            <person name="Rodrigo-Torres Lidia"/>
            <person name="Arahal R.David."/>
        </authorList>
    </citation>
    <scope>NUCLEOTIDE SEQUENCE [LARGE SCALE GENOMIC DNA]</scope>
    <source>
        <strain evidence="2">CECT 8713</strain>
    </source>
</reference>
<keyword evidence="2" id="KW-1185">Reference proteome</keyword>
<proteinExistence type="predicted"/>
<accession>A0A128FAP0</accession>
<dbReference type="AlphaFoldDB" id="A0A128FAP0"/>
<dbReference type="Proteomes" id="UP000073601">
    <property type="component" value="Unassembled WGS sequence"/>
</dbReference>
<gene>
    <name evidence="1" type="ORF">GMA8713_02629</name>
</gene>
<sequence>MCDLYNKILKLVENLESATLIDNENGSFYVKTSNDVFFLFVSAQGYTKLSCYPTDEKVNPDHYKLILEYNACYTETGISIGIDTDGHICFQTLILDDDLTNTFLSFTRKIIEWTDLLSGNRSKNTSFINKVLRV</sequence>